<sequence>MLIDSLRQSITVLGWQASRTGAVVPDVLFRSVAAQGDVLQPDLAEVQAVRLDHRAGQVLLVRCIHRCILPLERLSPQEFGAAKLLDGWKVETLSGQDHRYGPKAISRM</sequence>
<organism evidence="1 2">
    <name type="scientific">Pseudarthrobacter phenanthrenivorans (strain DSM 18606 / JCM 16027 / LMG 23796 / Sphe3)</name>
    <name type="common">Arthrobacter phenanthrenivorans</name>
    <dbReference type="NCBI Taxonomy" id="930171"/>
    <lineage>
        <taxon>Bacteria</taxon>
        <taxon>Bacillati</taxon>
        <taxon>Actinomycetota</taxon>
        <taxon>Actinomycetes</taxon>
        <taxon>Micrococcales</taxon>
        <taxon>Micrococcaceae</taxon>
        <taxon>Pseudarthrobacter</taxon>
    </lineage>
</organism>
<name>F0M8Q8_PSEPM</name>
<accession>F0M8Q8</accession>
<dbReference type="Proteomes" id="UP000008639">
    <property type="component" value="Chromosome"/>
</dbReference>
<evidence type="ECO:0000313" key="1">
    <source>
        <dbReference type="EMBL" id="ADX71601.1"/>
    </source>
</evidence>
<protein>
    <submittedName>
        <fullName evidence="1">Uncharacterized protein</fullName>
    </submittedName>
</protein>
<gene>
    <name evidence="1" type="ordered locus">Asphe3_03860</name>
</gene>
<dbReference type="HOGENOM" id="CLU_2191547_0_0_11"/>
<dbReference type="AlphaFoldDB" id="F0M8Q8"/>
<dbReference type="KEGG" id="apn:Asphe3_03860"/>
<proteinExistence type="predicted"/>
<evidence type="ECO:0000313" key="2">
    <source>
        <dbReference type="Proteomes" id="UP000008639"/>
    </source>
</evidence>
<reference evidence="1 2" key="1">
    <citation type="journal article" date="2011" name="Stand. Genomic Sci.">
        <title>Complete genome sequence of Arthrobacter phenanthrenivorans type strain (Sphe3).</title>
        <authorList>
            <person name="Kallimanis A."/>
            <person name="Labutti K.M."/>
            <person name="Lapidus A."/>
            <person name="Clum A."/>
            <person name="Lykidis A."/>
            <person name="Mavromatis K."/>
            <person name="Pagani I."/>
            <person name="Liolios K."/>
            <person name="Ivanova N."/>
            <person name="Goodwin L."/>
            <person name="Pitluck S."/>
            <person name="Chen A."/>
            <person name="Palaniappan K."/>
            <person name="Markowitz V."/>
            <person name="Bristow J."/>
            <person name="Velentzas A.D."/>
            <person name="Perisynakis A."/>
            <person name="Ouzounis C.C."/>
            <person name="Kyrpides N.C."/>
            <person name="Koukkou A.I."/>
            <person name="Drainas C."/>
        </authorList>
    </citation>
    <scope>NUCLEOTIDE SEQUENCE [LARGE SCALE GENOMIC DNA]</scope>
    <source>
        <strain evidence="2">DSM 18606 / JCM 16027 / LMG 23796 / Sphe3</strain>
    </source>
</reference>
<dbReference type="EMBL" id="CP002379">
    <property type="protein sequence ID" value="ADX71601.1"/>
    <property type="molecule type" value="Genomic_DNA"/>
</dbReference>